<dbReference type="InterPro" id="IPR036942">
    <property type="entry name" value="Beta-barrel_TonB_sf"/>
</dbReference>
<keyword evidence="6" id="KW-0732">Signal</keyword>
<dbReference type="InterPro" id="IPR039426">
    <property type="entry name" value="TonB-dep_rcpt-like"/>
</dbReference>
<keyword evidence="19" id="KW-1185">Reference proteome</keyword>
<dbReference type="InterPro" id="IPR012910">
    <property type="entry name" value="Plug_dom"/>
</dbReference>
<feature type="region of interest" description="Disordered" evidence="15">
    <location>
        <begin position="47"/>
        <end position="71"/>
    </location>
</feature>
<feature type="region of interest" description="Disordered" evidence="15">
    <location>
        <begin position="355"/>
        <end position="380"/>
    </location>
</feature>
<evidence type="ECO:0000256" key="10">
    <source>
        <dbReference type="ARBA" id="ARBA00023136"/>
    </source>
</evidence>
<dbReference type="PANTHER" id="PTHR32552:SF81">
    <property type="entry name" value="TONB-DEPENDENT OUTER MEMBRANE RECEPTOR"/>
    <property type="match status" value="1"/>
</dbReference>
<keyword evidence="7" id="KW-0408">Iron</keyword>
<keyword evidence="8" id="KW-0406">Ion transport</keyword>
<dbReference type="PROSITE" id="PS01156">
    <property type="entry name" value="TONB_DEPENDENT_REC_2"/>
    <property type="match status" value="1"/>
</dbReference>
<evidence type="ECO:0000256" key="1">
    <source>
        <dbReference type="ARBA" id="ARBA00004571"/>
    </source>
</evidence>
<comment type="subcellular location">
    <subcellularLocation>
        <location evidence="1 12">Cell outer membrane</location>
        <topology evidence="1 12">Multi-pass membrane protein</topology>
    </subcellularLocation>
</comment>
<evidence type="ECO:0000259" key="17">
    <source>
        <dbReference type="Pfam" id="PF07715"/>
    </source>
</evidence>
<dbReference type="EMBL" id="CP038026">
    <property type="protein sequence ID" value="QBQ35528.1"/>
    <property type="molecule type" value="Genomic_DNA"/>
</dbReference>
<dbReference type="Pfam" id="PF07715">
    <property type="entry name" value="Plug"/>
    <property type="match status" value="1"/>
</dbReference>
<dbReference type="SUPFAM" id="SSF56935">
    <property type="entry name" value="Porins"/>
    <property type="match status" value="1"/>
</dbReference>
<feature type="short sequence motif" description="TonB C-terminal box" evidence="13">
    <location>
        <begin position="798"/>
        <end position="815"/>
    </location>
</feature>
<keyword evidence="18" id="KW-0675">Receptor</keyword>
<feature type="domain" description="TonB-dependent receptor plug" evidence="17">
    <location>
        <begin position="188"/>
        <end position="264"/>
    </location>
</feature>
<evidence type="ECO:0000256" key="15">
    <source>
        <dbReference type="SAM" id="MobiDB-lite"/>
    </source>
</evidence>
<evidence type="ECO:0000256" key="12">
    <source>
        <dbReference type="PROSITE-ProRule" id="PRU01360"/>
    </source>
</evidence>
<evidence type="ECO:0000313" key="19">
    <source>
        <dbReference type="Proteomes" id="UP000294359"/>
    </source>
</evidence>
<reference evidence="18 19" key="1">
    <citation type="submission" date="2019-03" db="EMBL/GenBank/DDBJ databases">
        <title>Draft Genome Sequences of Six Type Strains of the Genus Massilia.</title>
        <authorList>
            <person name="Miess H."/>
            <person name="Frediansyhah A."/>
            <person name="Gross H."/>
        </authorList>
    </citation>
    <scope>NUCLEOTIDE SEQUENCE [LARGE SCALE GENOMIC DNA]</scope>
    <source>
        <strain evidence="18 19">DSM 17505</strain>
    </source>
</reference>
<dbReference type="Gene3D" id="2.40.170.20">
    <property type="entry name" value="TonB-dependent receptor, beta-barrel domain"/>
    <property type="match status" value="1"/>
</dbReference>
<evidence type="ECO:0000256" key="7">
    <source>
        <dbReference type="ARBA" id="ARBA00023004"/>
    </source>
</evidence>
<sequence length="815" mass="87667">MRAAYRILRVLSSYRAAARQRAARPLTRKEKHDDVSKTARRTMRNPVLRRAARPNANARHTGGRPEGGAGPLCSADRRAAAVSAGRCARPKQSRRARRNGCRGCTAGTAGRYGADGTQGWQQRGTDLSRSGRRRHCPCRRNGTDLRDGDGPEAHAIGASRADCHDGDVRQDTGRASRAGTAGCGPPDPGLLVSAFSQANPTIAIRGISNTFSQIGVNKPVGIFVDDVFIPRNSAASFELFDLESIAVLKGPQGTLFGRNVTGGAIVINTRQPDPDGFSAEAELSAGNHGEKQVRGIVNVQLGDVTALKLSTSLRQRDGLGRDRLTGREQDDIDSQNFRAQIMTRIAPQLTATLSADYSDDRNGGRTLSSDTLGDDGDTRTSELGVEQRYARIISGASAKLVWRLPAGEVTSVTAYRKSQSGEDYSGVGASYTLLTAGSQSITRDADQIGTFSQELRYASPKWASGDFVAGLYYANENGDRQLATRGLAARTGALTGSTLAEQSVASRSVAIFADGVLHLPAGFDMTLGARYTRDRKEASLLRTDLLRSANTFAVNGLSEEWSELTPRAVLGWTPRPNLLAYLSVARGFTSGGFNADASSVAAFRKPFDPETVNNFELGMKSQWLQNRLRINASLFRMKYSDKQELVNNTLTGILSIVNAGKATVDGSELEVAWKAASWLDLSANAAWLDGRYDSFVVGTVNNSGNPLSNSPRRQAGVAASVTYPVSFGYLVGAASYAWKDSYNTGAANDPNLQLPAYGLANLSAGVESLDRRWRLLAWVKNVGDTEYLLTRSTQVVRARYVGEPRTFGVSLKASF</sequence>
<comment type="similarity">
    <text evidence="12 14">Belongs to the TonB-dependent receptor family.</text>
</comment>
<keyword evidence="3 12" id="KW-1134">Transmembrane beta strand</keyword>
<evidence type="ECO:0000256" key="5">
    <source>
        <dbReference type="ARBA" id="ARBA00022692"/>
    </source>
</evidence>
<evidence type="ECO:0000256" key="6">
    <source>
        <dbReference type="ARBA" id="ARBA00022729"/>
    </source>
</evidence>
<feature type="domain" description="TonB-dependent receptor-like beta-barrel" evidence="16">
    <location>
        <begin position="350"/>
        <end position="782"/>
    </location>
</feature>
<accession>A0ABX5S5D6</accession>
<dbReference type="Pfam" id="PF00593">
    <property type="entry name" value="TonB_dep_Rec_b-barrel"/>
    <property type="match status" value="1"/>
</dbReference>
<feature type="compositionally biased region" description="Polar residues" evidence="15">
    <location>
        <begin position="118"/>
        <end position="127"/>
    </location>
</feature>
<keyword evidence="10 12" id="KW-0472">Membrane</keyword>
<dbReference type="InterPro" id="IPR000531">
    <property type="entry name" value="Beta-barrel_TonB"/>
</dbReference>
<evidence type="ECO:0000256" key="8">
    <source>
        <dbReference type="ARBA" id="ARBA00023065"/>
    </source>
</evidence>
<evidence type="ECO:0000256" key="9">
    <source>
        <dbReference type="ARBA" id="ARBA00023077"/>
    </source>
</evidence>
<evidence type="ECO:0000256" key="11">
    <source>
        <dbReference type="ARBA" id="ARBA00023237"/>
    </source>
</evidence>
<proteinExistence type="inferred from homology"/>
<keyword evidence="9 14" id="KW-0798">TonB box</keyword>
<evidence type="ECO:0000313" key="18">
    <source>
        <dbReference type="EMBL" id="QBQ35528.1"/>
    </source>
</evidence>
<feature type="compositionally biased region" description="Basic and acidic residues" evidence="15">
    <location>
        <begin position="27"/>
        <end position="37"/>
    </location>
</feature>
<dbReference type="PROSITE" id="PS52016">
    <property type="entry name" value="TONB_DEPENDENT_REC_3"/>
    <property type="match status" value="1"/>
</dbReference>
<dbReference type="InterPro" id="IPR010917">
    <property type="entry name" value="TonB_rcpt_CS"/>
</dbReference>
<feature type="compositionally biased region" description="Basic and acidic residues" evidence="15">
    <location>
        <begin position="161"/>
        <end position="174"/>
    </location>
</feature>
<evidence type="ECO:0000256" key="3">
    <source>
        <dbReference type="ARBA" id="ARBA00022452"/>
    </source>
</evidence>
<keyword evidence="4" id="KW-0410">Iron transport</keyword>
<keyword evidence="2 12" id="KW-0813">Transport</keyword>
<evidence type="ECO:0000256" key="4">
    <source>
        <dbReference type="ARBA" id="ARBA00022496"/>
    </source>
</evidence>
<feature type="compositionally biased region" description="Basic and acidic residues" evidence="15">
    <location>
        <begin position="141"/>
        <end position="152"/>
    </location>
</feature>
<keyword evidence="11 12" id="KW-0998">Cell outer membrane</keyword>
<evidence type="ECO:0000256" key="2">
    <source>
        <dbReference type="ARBA" id="ARBA00022448"/>
    </source>
</evidence>
<keyword evidence="5 12" id="KW-0812">Transmembrane</keyword>
<feature type="region of interest" description="Disordered" evidence="15">
    <location>
        <begin position="115"/>
        <end position="182"/>
    </location>
</feature>
<dbReference type="Proteomes" id="UP000294359">
    <property type="component" value="Chromosome"/>
</dbReference>
<name>A0ABX5S5D6_9BURK</name>
<dbReference type="PANTHER" id="PTHR32552">
    <property type="entry name" value="FERRICHROME IRON RECEPTOR-RELATED"/>
    <property type="match status" value="1"/>
</dbReference>
<organism evidence="18 19">
    <name type="scientific">Pseudoduganella plicata</name>
    <dbReference type="NCBI Taxonomy" id="321984"/>
    <lineage>
        <taxon>Bacteria</taxon>
        <taxon>Pseudomonadati</taxon>
        <taxon>Pseudomonadota</taxon>
        <taxon>Betaproteobacteria</taxon>
        <taxon>Burkholderiales</taxon>
        <taxon>Oxalobacteraceae</taxon>
        <taxon>Telluria group</taxon>
        <taxon>Pseudoduganella</taxon>
    </lineage>
</organism>
<evidence type="ECO:0000256" key="14">
    <source>
        <dbReference type="RuleBase" id="RU003357"/>
    </source>
</evidence>
<feature type="region of interest" description="Disordered" evidence="15">
    <location>
        <begin position="20"/>
        <end position="39"/>
    </location>
</feature>
<evidence type="ECO:0000259" key="16">
    <source>
        <dbReference type="Pfam" id="PF00593"/>
    </source>
</evidence>
<gene>
    <name evidence="18" type="ORF">E1742_04630</name>
</gene>
<evidence type="ECO:0000256" key="13">
    <source>
        <dbReference type="PROSITE-ProRule" id="PRU10144"/>
    </source>
</evidence>
<protein>
    <submittedName>
        <fullName evidence="18">TonB-dependent receptor</fullName>
    </submittedName>
</protein>